<evidence type="ECO:0000313" key="1">
    <source>
        <dbReference type="EMBL" id="MBH1941648.1"/>
    </source>
</evidence>
<comment type="caution">
    <text evidence="1">The sequence shown here is derived from an EMBL/GenBank/DDBJ whole genome shotgun (WGS) entry which is preliminary data.</text>
</comment>
<keyword evidence="2" id="KW-1185">Reference proteome</keyword>
<sequence length="72" mass="8427">MANAKLNTTVDTDGIDRLAIGGRLYDMFKCSRDSKIKFDGQEMYMKEQDIIDMFYLVNNDRIIRSKKFKIVP</sequence>
<dbReference type="RefSeq" id="WP_197661893.1">
    <property type="nucleotide sequence ID" value="NZ_JAEAGR010000013.1"/>
</dbReference>
<reference evidence="1" key="1">
    <citation type="submission" date="2020-12" db="EMBL/GenBank/DDBJ databases">
        <title>M. sibirica DSM 26468T genome.</title>
        <authorList>
            <person name="Thieme N."/>
            <person name="Rettenmaier R."/>
            <person name="Zverlov V."/>
            <person name="Liebl W."/>
        </authorList>
    </citation>
    <scope>NUCLEOTIDE SEQUENCE</scope>
    <source>
        <strain evidence="1">DSM 26468</strain>
    </source>
</reference>
<gene>
    <name evidence="1" type="ORF">I5677_12165</name>
</gene>
<protein>
    <submittedName>
        <fullName evidence="1">Uncharacterized protein</fullName>
    </submittedName>
</protein>
<evidence type="ECO:0000313" key="2">
    <source>
        <dbReference type="Proteomes" id="UP000623269"/>
    </source>
</evidence>
<organism evidence="1 2">
    <name type="scientific">Mobilitalea sibirica</name>
    <dbReference type="NCBI Taxonomy" id="1462919"/>
    <lineage>
        <taxon>Bacteria</taxon>
        <taxon>Bacillati</taxon>
        <taxon>Bacillota</taxon>
        <taxon>Clostridia</taxon>
        <taxon>Lachnospirales</taxon>
        <taxon>Lachnospiraceae</taxon>
        <taxon>Mobilitalea</taxon>
    </lineage>
</organism>
<dbReference type="EMBL" id="JAEAGR010000013">
    <property type="protein sequence ID" value="MBH1941648.1"/>
    <property type="molecule type" value="Genomic_DNA"/>
</dbReference>
<accession>A0A8J7L322</accession>
<proteinExistence type="predicted"/>
<dbReference type="AlphaFoldDB" id="A0A8J7L322"/>
<name>A0A8J7L322_9FIRM</name>
<dbReference type="Proteomes" id="UP000623269">
    <property type="component" value="Unassembled WGS sequence"/>
</dbReference>